<dbReference type="PANTHER" id="PTHR31225">
    <property type="entry name" value="OS04G0344100 PROTEIN-RELATED"/>
    <property type="match status" value="1"/>
</dbReference>
<keyword evidence="2" id="KW-0479">Metal-binding</keyword>
<dbReference type="Gene3D" id="1.50.10.130">
    <property type="entry name" value="Terpene synthase, N-terminal domain"/>
    <property type="match status" value="1"/>
</dbReference>
<gene>
    <name evidence="6" type="ORF">OLEA9_A035994</name>
</gene>
<dbReference type="SUPFAM" id="SSF48576">
    <property type="entry name" value="Terpenoid synthases"/>
    <property type="match status" value="1"/>
</dbReference>
<evidence type="ECO:0000256" key="1">
    <source>
        <dbReference type="ARBA" id="ARBA00001946"/>
    </source>
</evidence>
<dbReference type="SFLD" id="SFLDS00005">
    <property type="entry name" value="Isoprenoid_Synthase_Type_I"/>
    <property type="match status" value="1"/>
</dbReference>
<dbReference type="Gene3D" id="1.10.600.10">
    <property type="entry name" value="Farnesyl Diphosphate Synthase"/>
    <property type="match status" value="1"/>
</dbReference>
<evidence type="ECO:0000259" key="4">
    <source>
        <dbReference type="Pfam" id="PF01397"/>
    </source>
</evidence>
<dbReference type="InterPro" id="IPR001906">
    <property type="entry name" value="Terpene_synth_N"/>
</dbReference>
<dbReference type="InterPro" id="IPR008930">
    <property type="entry name" value="Terpenoid_cyclase/PrenylTrfase"/>
</dbReference>
<dbReference type="CDD" id="cd00684">
    <property type="entry name" value="Terpene_cyclase_plant_C1"/>
    <property type="match status" value="1"/>
</dbReference>
<dbReference type="FunFam" id="1.50.10.130:FF:000001">
    <property type="entry name" value="Isoprene synthase, chloroplastic"/>
    <property type="match status" value="1"/>
</dbReference>
<dbReference type="InterPro" id="IPR044814">
    <property type="entry name" value="Terpene_cyclase_plant_C1"/>
</dbReference>
<dbReference type="InterPro" id="IPR036965">
    <property type="entry name" value="Terpene_synth_N_sf"/>
</dbReference>
<evidence type="ECO:0000259" key="5">
    <source>
        <dbReference type="Pfam" id="PF03936"/>
    </source>
</evidence>
<comment type="cofactor">
    <cofactor evidence="1">
        <name>Mg(2+)</name>
        <dbReference type="ChEBI" id="CHEBI:18420"/>
    </cofactor>
</comment>
<dbReference type="InterPro" id="IPR008949">
    <property type="entry name" value="Isoprenoid_synthase_dom_sf"/>
</dbReference>
<protein>
    <submittedName>
        <fullName evidence="6">Terpene synthase 10-like</fullName>
    </submittedName>
</protein>
<feature type="domain" description="Terpene synthase N-terminal" evidence="4">
    <location>
        <begin position="63"/>
        <end position="209"/>
    </location>
</feature>
<comment type="caution">
    <text evidence="6">The sequence shown here is derived from an EMBL/GenBank/DDBJ whole genome shotgun (WGS) entry which is preliminary data.</text>
</comment>
<dbReference type="InterPro" id="IPR005630">
    <property type="entry name" value="Terpene_synthase_metal-bd"/>
</dbReference>
<dbReference type="PANTHER" id="PTHR31225:SF9">
    <property type="entry name" value="TERPENE SYNTHASE 10"/>
    <property type="match status" value="1"/>
</dbReference>
<organism evidence="6 7">
    <name type="scientific">Olea europaea subsp. europaea</name>
    <dbReference type="NCBI Taxonomy" id="158383"/>
    <lineage>
        <taxon>Eukaryota</taxon>
        <taxon>Viridiplantae</taxon>
        <taxon>Streptophyta</taxon>
        <taxon>Embryophyta</taxon>
        <taxon>Tracheophyta</taxon>
        <taxon>Spermatophyta</taxon>
        <taxon>Magnoliopsida</taxon>
        <taxon>eudicotyledons</taxon>
        <taxon>Gunneridae</taxon>
        <taxon>Pentapetalae</taxon>
        <taxon>asterids</taxon>
        <taxon>lamiids</taxon>
        <taxon>Lamiales</taxon>
        <taxon>Oleaceae</taxon>
        <taxon>Oleeae</taxon>
        <taxon>Olea</taxon>
    </lineage>
</organism>
<dbReference type="SUPFAM" id="SSF48239">
    <property type="entry name" value="Terpenoid cyclases/Protein prenyltransferases"/>
    <property type="match status" value="1"/>
</dbReference>
<evidence type="ECO:0000256" key="2">
    <source>
        <dbReference type="ARBA" id="ARBA00022723"/>
    </source>
</evidence>
<dbReference type="GO" id="GO:0000287">
    <property type="term" value="F:magnesium ion binding"/>
    <property type="evidence" value="ECO:0007669"/>
    <property type="project" value="InterPro"/>
</dbReference>
<dbReference type="OrthoDB" id="1936865at2759"/>
<dbReference type="EMBL" id="CACTIH010000260">
    <property type="protein sequence ID" value="CAA2958247.1"/>
    <property type="molecule type" value="Genomic_DNA"/>
</dbReference>
<dbReference type="GO" id="GO:0010333">
    <property type="term" value="F:terpene synthase activity"/>
    <property type="evidence" value="ECO:0007669"/>
    <property type="project" value="InterPro"/>
</dbReference>
<dbReference type="AlphaFoldDB" id="A0A8S0Q0X9"/>
<keyword evidence="7" id="KW-1185">Reference proteome</keyword>
<dbReference type="FunFam" id="1.10.600.10:FF:000007">
    <property type="entry name" value="Isoprene synthase, chloroplastic"/>
    <property type="match status" value="1"/>
</dbReference>
<proteinExistence type="predicted"/>
<evidence type="ECO:0000313" key="7">
    <source>
        <dbReference type="Proteomes" id="UP000594638"/>
    </source>
</evidence>
<name>A0A8S0Q0X9_OLEEU</name>
<dbReference type="Pfam" id="PF01397">
    <property type="entry name" value="Terpene_synth"/>
    <property type="match status" value="1"/>
</dbReference>
<keyword evidence="3" id="KW-0460">Magnesium</keyword>
<dbReference type="SFLD" id="SFLDG01019">
    <property type="entry name" value="Terpene_Cyclase_Like_1_C_Termi"/>
    <property type="match status" value="1"/>
</dbReference>
<dbReference type="Pfam" id="PF03936">
    <property type="entry name" value="Terpene_synth_C"/>
    <property type="match status" value="1"/>
</dbReference>
<accession>A0A8S0Q0X9</accession>
<evidence type="ECO:0000313" key="6">
    <source>
        <dbReference type="EMBL" id="CAA2958247.1"/>
    </source>
</evidence>
<dbReference type="Proteomes" id="UP000594638">
    <property type="component" value="Unassembled WGS sequence"/>
</dbReference>
<dbReference type="InterPro" id="IPR050148">
    <property type="entry name" value="Terpene_synthase-like"/>
</dbReference>
<sequence length="606" mass="71275">MTIFNLNIFKAIYIRTSKKQNPKHCFALCTTTAANANQHSFITNTRPCSQIVIRRSGNYKPSGERYATRSSGLKMQVKMMLDKTVEPLDQLELIENLQRLGISYHFENEIKQILSVINKKYSKNDQQSKIKDLYATALEFRLLRQHGFKVSEGIFDRFKNEKGEFKSRLCDDIEGLLQLYETSFLSMEGESTLEMATEFSMKHLNDQTSIDQFHSRLVHHGLELPLHWTIPRAEARWFINIYKDRPDMNQILLELAKLDFNIVQAKYQQELKHISRSNKGILFLFFYFSTPAFSMNKWWKGTCLAEKLSFARVRLVECFFWTTGVIFEPQYEFCRKILTKVNALVTTIDDMYDVYGTLEELEVFTRIIERWDLNSIHQLPDYMQICYLALNNFVNEMAYDILKEKGFIIIPYLKKAQFNPTLDRFKAYLQEARWYFNGYKPTMEEYMNIAWISISTHVILSHAFFTVTSPIEKEAVQYLLDYPDLIHWSATILRLSDDLVTSMALFRFLSEDEMKRGDVPKTIQCYMNETGASEDEAREHIISLIRETWKKMNQVQETICPFSKTFIEIAMNLARMAQYMYQYGDGHGIQNHETKDRILALLFEPV</sequence>
<evidence type="ECO:0000256" key="3">
    <source>
        <dbReference type="ARBA" id="ARBA00022842"/>
    </source>
</evidence>
<dbReference type="GO" id="GO:0016102">
    <property type="term" value="P:diterpenoid biosynthetic process"/>
    <property type="evidence" value="ECO:0007669"/>
    <property type="project" value="InterPro"/>
</dbReference>
<feature type="domain" description="Terpene synthase metal-binding" evidence="5">
    <location>
        <begin position="302"/>
        <end position="551"/>
    </location>
</feature>
<dbReference type="Gramene" id="OE9A035994T1">
    <property type="protein sequence ID" value="OE9A035994C1"/>
    <property type="gene ID" value="OE9A035994"/>
</dbReference>
<reference evidence="6 7" key="1">
    <citation type="submission" date="2019-12" db="EMBL/GenBank/DDBJ databases">
        <authorList>
            <person name="Alioto T."/>
            <person name="Alioto T."/>
            <person name="Gomez Garrido J."/>
        </authorList>
    </citation>
    <scope>NUCLEOTIDE SEQUENCE [LARGE SCALE GENOMIC DNA]</scope>
</reference>
<dbReference type="InterPro" id="IPR034741">
    <property type="entry name" value="Terpene_cyclase-like_1_C"/>
</dbReference>